<dbReference type="SUPFAM" id="SSF53756">
    <property type="entry name" value="UDP-Glycosyltransferase/glycogen phosphorylase"/>
    <property type="match status" value="1"/>
</dbReference>
<dbReference type="AlphaFoldDB" id="A0A382GC06"/>
<feature type="non-terminal residue" evidence="2">
    <location>
        <position position="373"/>
    </location>
</feature>
<dbReference type="EMBL" id="UINC01054542">
    <property type="protein sequence ID" value="SVB72382.1"/>
    <property type="molecule type" value="Genomic_DNA"/>
</dbReference>
<accession>A0A382GC06</accession>
<dbReference type="InterPro" id="IPR001296">
    <property type="entry name" value="Glyco_trans_1"/>
</dbReference>
<name>A0A382GC06_9ZZZZ</name>
<dbReference type="Pfam" id="PF00534">
    <property type="entry name" value="Glycos_transf_1"/>
    <property type="match status" value="1"/>
</dbReference>
<reference evidence="2" key="1">
    <citation type="submission" date="2018-05" db="EMBL/GenBank/DDBJ databases">
        <authorList>
            <person name="Lanie J.A."/>
            <person name="Ng W.-L."/>
            <person name="Kazmierczak K.M."/>
            <person name="Andrzejewski T.M."/>
            <person name="Davidsen T.M."/>
            <person name="Wayne K.J."/>
            <person name="Tettelin H."/>
            <person name="Glass J.I."/>
            <person name="Rusch D."/>
            <person name="Podicherti R."/>
            <person name="Tsui H.-C.T."/>
            <person name="Winkler M.E."/>
        </authorList>
    </citation>
    <scope>NUCLEOTIDE SEQUENCE</scope>
</reference>
<dbReference type="PANTHER" id="PTHR46656:SF3">
    <property type="entry name" value="PUTATIVE-RELATED"/>
    <property type="match status" value="1"/>
</dbReference>
<dbReference type="Gene3D" id="3.40.50.2000">
    <property type="entry name" value="Glycogen Phosphorylase B"/>
    <property type="match status" value="1"/>
</dbReference>
<proteinExistence type="predicted"/>
<dbReference type="PANTHER" id="PTHR46656">
    <property type="entry name" value="PUTATIVE-RELATED"/>
    <property type="match status" value="1"/>
</dbReference>
<sequence>MDISQNLLIEGWRGINHSYAMINQYQIRELLKNNKFKIYFKDVPYFDPEWNKKDNSSGLEDFEEKISKLTQPSNKLKIDILYRISFPYRMHGGNANKIFVFGTSEYQKIDNMIYQGEELNEKYINKSIKVITSSNWSKVGFIKEGFKENDVMVIPCGVDLKIFKPINKEKKIKIRKKLNINNDHFVFLNVSAMTWNKGINKLLVAFSEIKRKYSFAKLILKDQSNLYKETAKNYISITKKKFPNLLTDEVLSNIIVISKNLTLKELSELYGSCDAYVSSYRAEGFNMPPLEAAACGIPTILTSGGSTDDYYDPSFVLKIEGTKKTLNDGKNYIEPDLESLISNMSNLIEKRNSLLKKNIAISFIEKNFTWKIV</sequence>
<feature type="domain" description="Glycosyl transferase family 1" evidence="1">
    <location>
        <begin position="172"/>
        <end position="311"/>
    </location>
</feature>
<dbReference type="GO" id="GO:0016757">
    <property type="term" value="F:glycosyltransferase activity"/>
    <property type="evidence" value="ECO:0007669"/>
    <property type="project" value="InterPro"/>
</dbReference>
<organism evidence="2">
    <name type="scientific">marine metagenome</name>
    <dbReference type="NCBI Taxonomy" id="408172"/>
    <lineage>
        <taxon>unclassified sequences</taxon>
        <taxon>metagenomes</taxon>
        <taxon>ecological metagenomes</taxon>
    </lineage>
</organism>
<evidence type="ECO:0000313" key="2">
    <source>
        <dbReference type="EMBL" id="SVB72382.1"/>
    </source>
</evidence>
<evidence type="ECO:0000259" key="1">
    <source>
        <dbReference type="Pfam" id="PF00534"/>
    </source>
</evidence>
<protein>
    <recommendedName>
        <fullName evidence="1">Glycosyl transferase family 1 domain-containing protein</fullName>
    </recommendedName>
</protein>
<gene>
    <name evidence="2" type="ORF">METZ01_LOCUS225236</name>
</gene>